<comment type="caution">
    <text evidence="2">The sequence shown here is derived from an EMBL/GenBank/DDBJ whole genome shotgun (WGS) entry which is preliminary data.</text>
</comment>
<accession>A0ABV8RN92</accession>
<proteinExistence type="predicted"/>
<dbReference type="GO" id="GO:0004852">
    <property type="term" value="F:uroporphyrinogen-III synthase activity"/>
    <property type="evidence" value="ECO:0007669"/>
    <property type="project" value="UniProtKB-EC"/>
</dbReference>
<dbReference type="RefSeq" id="WP_379537804.1">
    <property type="nucleotide sequence ID" value="NZ_JBHSDR010000003.1"/>
</dbReference>
<dbReference type="Gene3D" id="3.40.50.10090">
    <property type="match status" value="2"/>
</dbReference>
<dbReference type="EMBL" id="JBHSDR010000003">
    <property type="protein sequence ID" value="MFC4294350.1"/>
    <property type="molecule type" value="Genomic_DNA"/>
</dbReference>
<keyword evidence="2" id="KW-0456">Lyase</keyword>
<reference evidence="3" key="1">
    <citation type="journal article" date="2019" name="Int. J. Syst. Evol. Microbiol.">
        <title>The Global Catalogue of Microorganisms (GCM) 10K type strain sequencing project: providing services to taxonomists for standard genome sequencing and annotation.</title>
        <authorList>
            <consortium name="The Broad Institute Genomics Platform"/>
            <consortium name="The Broad Institute Genome Sequencing Center for Infectious Disease"/>
            <person name="Wu L."/>
            <person name="Ma J."/>
        </authorList>
    </citation>
    <scope>NUCLEOTIDE SEQUENCE [LARGE SCALE GENOMIC DNA]</scope>
    <source>
        <strain evidence="3">CGMCC 1.12989</strain>
    </source>
</reference>
<dbReference type="SUPFAM" id="SSF69618">
    <property type="entry name" value="HemD-like"/>
    <property type="match status" value="1"/>
</dbReference>
<dbReference type="InterPro" id="IPR003754">
    <property type="entry name" value="4pyrrol_synth_uPrphyn_synth"/>
</dbReference>
<dbReference type="EC" id="4.2.1.75" evidence="2"/>
<dbReference type="Pfam" id="PF02602">
    <property type="entry name" value="HEM4"/>
    <property type="match status" value="1"/>
</dbReference>
<evidence type="ECO:0000259" key="1">
    <source>
        <dbReference type="Pfam" id="PF02602"/>
    </source>
</evidence>
<sequence>MSARPFVVVRPEPGNRATLAAAEALGLEAAGFPLFSVEPVAWNADGLDACDALLLGSANALRHGGEGLRGLSTLPVYAVGEETAAAARAAGFEVAHTGRGGLQSCLAPAQRDGRRHALRLAGEAHVALAPVPGLNVTTRVVYRVRPLPLPADAARLFSAGAVVALHSGEAAVHFAREVDRLGLRRQEIALACLAPRVADAAGPGWRQVAVAPEPRDVSLLAMARELCQTPRQGS</sequence>
<name>A0ABV8RN92_9SPHN</name>
<organism evidence="2 3">
    <name type="scientific">Novosphingobium tardum</name>
    <dbReference type="NCBI Taxonomy" id="1538021"/>
    <lineage>
        <taxon>Bacteria</taxon>
        <taxon>Pseudomonadati</taxon>
        <taxon>Pseudomonadota</taxon>
        <taxon>Alphaproteobacteria</taxon>
        <taxon>Sphingomonadales</taxon>
        <taxon>Sphingomonadaceae</taxon>
        <taxon>Novosphingobium</taxon>
    </lineage>
</organism>
<dbReference type="InterPro" id="IPR036108">
    <property type="entry name" value="4pyrrol_syn_uPrphyn_synt_sf"/>
</dbReference>
<feature type="domain" description="Tetrapyrrole biosynthesis uroporphyrinogen III synthase" evidence="1">
    <location>
        <begin position="20"/>
        <end position="220"/>
    </location>
</feature>
<evidence type="ECO:0000313" key="2">
    <source>
        <dbReference type="EMBL" id="MFC4294350.1"/>
    </source>
</evidence>
<protein>
    <submittedName>
        <fullName evidence="2">Uroporphyrinogen-III synthase</fullName>
        <ecNumber evidence="2">4.2.1.75</ecNumber>
    </submittedName>
</protein>
<gene>
    <name evidence="2" type="ORF">ACFO0A_04675</name>
</gene>
<dbReference type="CDD" id="cd06578">
    <property type="entry name" value="HemD"/>
    <property type="match status" value="1"/>
</dbReference>
<dbReference type="Proteomes" id="UP001595828">
    <property type="component" value="Unassembled WGS sequence"/>
</dbReference>
<keyword evidence="3" id="KW-1185">Reference proteome</keyword>
<evidence type="ECO:0000313" key="3">
    <source>
        <dbReference type="Proteomes" id="UP001595828"/>
    </source>
</evidence>